<protein>
    <recommendedName>
        <fullName evidence="4">Transmembrane protein</fullName>
    </recommendedName>
</protein>
<accession>A0A2P5BL18</accession>
<evidence type="ECO:0000313" key="2">
    <source>
        <dbReference type="EMBL" id="PON49505.1"/>
    </source>
</evidence>
<dbReference type="AlphaFoldDB" id="A0A2P5BL18"/>
<dbReference type="Proteomes" id="UP000237000">
    <property type="component" value="Unassembled WGS sequence"/>
</dbReference>
<keyword evidence="1" id="KW-0812">Transmembrane</keyword>
<name>A0A2P5BL18_TREOI</name>
<dbReference type="InParanoid" id="A0A2P5BL18"/>
<keyword evidence="1" id="KW-0472">Membrane</keyword>
<keyword evidence="1" id="KW-1133">Transmembrane helix</keyword>
<proteinExistence type="predicted"/>
<dbReference type="OrthoDB" id="10345698at2759"/>
<dbReference type="EMBL" id="JXTC01000500">
    <property type="protein sequence ID" value="PON49505.1"/>
    <property type="molecule type" value="Genomic_DNA"/>
</dbReference>
<sequence>MLRPIVALDVATRLLMGIGAQALAAVLEPEVGGVAAVGVVGLGGGKAGMGMGMGMGTGIVIFIFIGIGIGIGIQRVRVQLDGEPLVVTPGGALQFVEAGECGGGYGVHLAKDGLTGAREVDEEGDAVGPTDKWVVEFGAVGSEEHGVPAANEVLQ</sequence>
<gene>
    <name evidence="2" type="ORF">TorRG33x02_317320</name>
</gene>
<keyword evidence="3" id="KW-1185">Reference proteome</keyword>
<evidence type="ECO:0000313" key="3">
    <source>
        <dbReference type="Proteomes" id="UP000237000"/>
    </source>
</evidence>
<evidence type="ECO:0000256" key="1">
    <source>
        <dbReference type="SAM" id="Phobius"/>
    </source>
</evidence>
<feature type="transmembrane region" description="Helical" evidence="1">
    <location>
        <begin position="48"/>
        <end position="73"/>
    </location>
</feature>
<comment type="caution">
    <text evidence="2">The sequence shown here is derived from an EMBL/GenBank/DDBJ whole genome shotgun (WGS) entry which is preliminary data.</text>
</comment>
<reference evidence="3" key="1">
    <citation type="submission" date="2016-06" db="EMBL/GenBank/DDBJ databases">
        <title>Parallel loss of symbiosis genes in relatives of nitrogen-fixing non-legume Parasponia.</title>
        <authorList>
            <person name="Van Velzen R."/>
            <person name="Holmer R."/>
            <person name="Bu F."/>
            <person name="Rutten L."/>
            <person name="Van Zeijl A."/>
            <person name="Liu W."/>
            <person name="Santuari L."/>
            <person name="Cao Q."/>
            <person name="Sharma T."/>
            <person name="Shen D."/>
            <person name="Roswanjaya Y."/>
            <person name="Wardhani T."/>
            <person name="Kalhor M.S."/>
            <person name="Jansen J."/>
            <person name="Van den Hoogen J."/>
            <person name="Gungor B."/>
            <person name="Hartog M."/>
            <person name="Hontelez J."/>
            <person name="Verver J."/>
            <person name="Yang W.-C."/>
            <person name="Schijlen E."/>
            <person name="Repin R."/>
            <person name="Schilthuizen M."/>
            <person name="Schranz E."/>
            <person name="Heidstra R."/>
            <person name="Miyata K."/>
            <person name="Fedorova E."/>
            <person name="Kohlen W."/>
            <person name="Bisseling T."/>
            <person name="Smit S."/>
            <person name="Geurts R."/>
        </authorList>
    </citation>
    <scope>NUCLEOTIDE SEQUENCE [LARGE SCALE GENOMIC DNA]</scope>
    <source>
        <strain evidence="3">cv. RG33-2</strain>
    </source>
</reference>
<evidence type="ECO:0008006" key="4">
    <source>
        <dbReference type="Google" id="ProtNLM"/>
    </source>
</evidence>
<organism evidence="2 3">
    <name type="scientific">Trema orientale</name>
    <name type="common">Charcoal tree</name>
    <name type="synonym">Celtis orientalis</name>
    <dbReference type="NCBI Taxonomy" id="63057"/>
    <lineage>
        <taxon>Eukaryota</taxon>
        <taxon>Viridiplantae</taxon>
        <taxon>Streptophyta</taxon>
        <taxon>Embryophyta</taxon>
        <taxon>Tracheophyta</taxon>
        <taxon>Spermatophyta</taxon>
        <taxon>Magnoliopsida</taxon>
        <taxon>eudicotyledons</taxon>
        <taxon>Gunneridae</taxon>
        <taxon>Pentapetalae</taxon>
        <taxon>rosids</taxon>
        <taxon>fabids</taxon>
        <taxon>Rosales</taxon>
        <taxon>Cannabaceae</taxon>
        <taxon>Trema</taxon>
    </lineage>
</organism>